<dbReference type="Proteomes" id="UP000694845">
    <property type="component" value="Unplaced"/>
</dbReference>
<proteinExistence type="predicted"/>
<dbReference type="RefSeq" id="XP_022088796.1">
    <property type="nucleotide sequence ID" value="XM_022233104.1"/>
</dbReference>
<gene>
    <name evidence="2" type="primary">LOC110978263</name>
</gene>
<organism evidence="1 2">
    <name type="scientific">Acanthaster planci</name>
    <name type="common">Crown-of-thorns starfish</name>
    <dbReference type="NCBI Taxonomy" id="133434"/>
    <lineage>
        <taxon>Eukaryota</taxon>
        <taxon>Metazoa</taxon>
        <taxon>Echinodermata</taxon>
        <taxon>Eleutherozoa</taxon>
        <taxon>Asterozoa</taxon>
        <taxon>Asteroidea</taxon>
        <taxon>Valvatacea</taxon>
        <taxon>Valvatida</taxon>
        <taxon>Acanthasteridae</taxon>
        <taxon>Acanthaster</taxon>
    </lineage>
</organism>
<dbReference type="OMA" id="IDELWVY"/>
<dbReference type="KEGG" id="aplc:110978263"/>
<name>A0A8B7YAR4_ACAPL</name>
<keyword evidence="1" id="KW-1185">Reference proteome</keyword>
<accession>A0A8B7YAR4</accession>
<evidence type="ECO:0000313" key="2">
    <source>
        <dbReference type="RefSeq" id="XP_022088796.1"/>
    </source>
</evidence>
<evidence type="ECO:0000313" key="1">
    <source>
        <dbReference type="Proteomes" id="UP000694845"/>
    </source>
</evidence>
<protein>
    <submittedName>
        <fullName evidence="2">Uncharacterized protein LOC110978263</fullName>
    </submittedName>
</protein>
<dbReference type="AlphaFoldDB" id="A0A8B7YAR4"/>
<sequence>MDTVVIRYTCMNHFLGYSSFQAVYNFLPLDIVFLHVVPHTAVNMVGAFNLNPATIKSAMDFLNNALNEEGQVTIGGRAIKYSAKGRVHSIDELWVYDGTAWDIASGIKVKKHHFDEPQDAIDAAMKELLDRLRSEGLLKDEL</sequence>
<reference evidence="2" key="1">
    <citation type="submission" date="2025-08" db="UniProtKB">
        <authorList>
            <consortium name="RefSeq"/>
        </authorList>
    </citation>
    <scope>IDENTIFICATION</scope>
</reference>
<dbReference type="GeneID" id="110978263"/>
<dbReference type="OrthoDB" id="5988183at2759"/>